<sequence>MLLASLTDDVGICLSEIPPSETNEDDDKAVATPPAPELPLLPSLLPSSTPDTMPRLLQKALETPPLPISATIRALRPRNARSSANPTKTANVASVASGSNSAMRAPAPAAAIPCSSRSQKCCDPVTPPPDTAWPPAGVCPWRPCPIPPHPLTPLMASTTAAPRTQLSPTSAPLPPSRTVLVQRRRSSSSPSPKPWCRRTRMYAAPKQ</sequence>
<proteinExistence type="predicted"/>
<dbReference type="AlphaFoldDB" id="A0A8J4DHE4"/>
<reference evidence="3" key="1">
    <citation type="journal article" date="2021" name="Proc. Natl. Acad. Sci. U.S.A.">
        <title>Three genomes in the algal genus Volvox reveal the fate of a haploid sex-determining region after a transition to homothallism.</title>
        <authorList>
            <person name="Yamamoto K."/>
            <person name="Hamaji T."/>
            <person name="Kawai-Toyooka H."/>
            <person name="Matsuzaki R."/>
            <person name="Takahashi F."/>
            <person name="Nishimura Y."/>
            <person name="Kawachi M."/>
            <person name="Noguchi H."/>
            <person name="Minakuchi Y."/>
            <person name="Umen J.G."/>
            <person name="Toyoda A."/>
            <person name="Nozaki H."/>
        </authorList>
    </citation>
    <scope>NUCLEOTIDE SEQUENCE</scope>
    <source>
        <strain evidence="3">NIES-3785</strain>
        <strain evidence="2">NIES-3786</strain>
    </source>
</reference>
<gene>
    <name evidence="2" type="ORF">Vretifemale_3215</name>
    <name evidence="3" type="ORF">Vretimale_4619</name>
</gene>
<evidence type="ECO:0000313" key="5">
    <source>
        <dbReference type="Proteomes" id="UP000747110"/>
    </source>
</evidence>
<feature type="region of interest" description="Disordered" evidence="1">
    <location>
        <begin position="14"/>
        <end position="52"/>
    </location>
</feature>
<organism evidence="3 4">
    <name type="scientific">Volvox reticuliferus</name>
    <dbReference type="NCBI Taxonomy" id="1737510"/>
    <lineage>
        <taxon>Eukaryota</taxon>
        <taxon>Viridiplantae</taxon>
        <taxon>Chlorophyta</taxon>
        <taxon>core chlorophytes</taxon>
        <taxon>Chlorophyceae</taxon>
        <taxon>CS clade</taxon>
        <taxon>Chlamydomonadales</taxon>
        <taxon>Volvocaceae</taxon>
        <taxon>Volvox</taxon>
    </lineage>
</organism>
<dbReference type="Proteomes" id="UP000722791">
    <property type="component" value="Unassembled WGS sequence"/>
</dbReference>
<evidence type="ECO:0000313" key="2">
    <source>
        <dbReference type="EMBL" id="GIL72974.1"/>
    </source>
</evidence>
<evidence type="ECO:0000256" key="1">
    <source>
        <dbReference type="SAM" id="MobiDB-lite"/>
    </source>
</evidence>
<evidence type="ECO:0000313" key="3">
    <source>
        <dbReference type="EMBL" id="GIL99461.1"/>
    </source>
</evidence>
<evidence type="ECO:0000313" key="4">
    <source>
        <dbReference type="Proteomes" id="UP000722791"/>
    </source>
</evidence>
<feature type="compositionally biased region" description="Low complexity" evidence="1">
    <location>
        <begin position="40"/>
        <end position="52"/>
    </location>
</feature>
<name>A0A8J4DHE4_9CHLO</name>
<dbReference type="EMBL" id="BNCP01000004">
    <property type="protein sequence ID" value="GIL72974.1"/>
    <property type="molecule type" value="Genomic_DNA"/>
</dbReference>
<keyword evidence="5" id="KW-1185">Reference proteome</keyword>
<feature type="compositionally biased region" description="Polar residues" evidence="1">
    <location>
        <begin position="160"/>
        <end position="170"/>
    </location>
</feature>
<accession>A0A8J4DHE4</accession>
<dbReference type="EMBL" id="BNCQ01000006">
    <property type="protein sequence ID" value="GIL99461.1"/>
    <property type="molecule type" value="Genomic_DNA"/>
</dbReference>
<dbReference type="Proteomes" id="UP000747110">
    <property type="component" value="Unassembled WGS sequence"/>
</dbReference>
<comment type="caution">
    <text evidence="3">The sequence shown here is derived from an EMBL/GenBank/DDBJ whole genome shotgun (WGS) entry which is preliminary data.</text>
</comment>
<protein>
    <submittedName>
        <fullName evidence="3">Uncharacterized protein</fullName>
    </submittedName>
</protein>
<feature type="region of interest" description="Disordered" evidence="1">
    <location>
        <begin position="160"/>
        <end position="207"/>
    </location>
</feature>